<gene>
    <name evidence="13" type="ORF">CPB84DRAFT_651809</name>
</gene>
<dbReference type="GO" id="GO:0000455">
    <property type="term" value="P:enzyme-directed rRNA pseudouridine synthesis"/>
    <property type="evidence" value="ECO:0007669"/>
    <property type="project" value="TreeGrafter"/>
</dbReference>
<sequence>MAYSPIVKQKLLQKDIYKLLQQRGSEWLKKHVVFADRQLVVLNKPPGVISQLGVSGTKKERESAATLDPIFRDIKNWIHTAHPHSVHRLDKATTGTLLVALNATAATALSRQFQQGTISKTYLALVRGGEKSFSAMSGEIKEPLAYVDGRGDIKRGGKEALTKWELVASSPKAPLSLLRLQLLTGNKHQLRIHLAKALKVPIVGDTSHSQTSLHPSIAALNIPEDRLFLHASEISLYKYHEHGPRYHLGIRAPLPSDFKRICHDAGIVIPLDERVPGLSISDKVVGDEVSELKLWEPKSVY</sequence>
<evidence type="ECO:0000256" key="1">
    <source>
        <dbReference type="ARBA" id="ARBA00004173"/>
    </source>
</evidence>
<evidence type="ECO:0000256" key="2">
    <source>
        <dbReference type="ARBA" id="ARBA00010876"/>
    </source>
</evidence>
<keyword evidence="4" id="KW-0413">Isomerase</keyword>
<evidence type="ECO:0000259" key="12">
    <source>
        <dbReference type="Pfam" id="PF00849"/>
    </source>
</evidence>
<feature type="domain" description="Pseudouridine synthase RsuA/RluA-like" evidence="12">
    <location>
        <begin position="38"/>
        <end position="196"/>
    </location>
</feature>
<dbReference type="EC" id="5.4.99.43" evidence="7"/>
<evidence type="ECO:0000256" key="9">
    <source>
        <dbReference type="ARBA" id="ARBA00041561"/>
    </source>
</evidence>
<keyword evidence="14" id="KW-1185">Reference proteome</keyword>
<dbReference type="Gene3D" id="3.30.2350.10">
    <property type="entry name" value="Pseudouridine synthase"/>
    <property type="match status" value="1"/>
</dbReference>
<dbReference type="Proteomes" id="UP000724874">
    <property type="component" value="Unassembled WGS sequence"/>
</dbReference>
<dbReference type="InterPro" id="IPR020103">
    <property type="entry name" value="PsdUridine_synth_cat_dom_sf"/>
</dbReference>
<keyword evidence="3" id="KW-0496">Mitochondrion</keyword>
<evidence type="ECO:0000256" key="5">
    <source>
        <dbReference type="ARBA" id="ARBA00036927"/>
    </source>
</evidence>
<dbReference type="InterPro" id="IPR006145">
    <property type="entry name" value="PsdUridine_synth_RsuA/RluA"/>
</dbReference>
<evidence type="ECO:0000313" key="13">
    <source>
        <dbReference type="EMBL" id="KAF8904675.1"/>
    </source>
</evidence>
<dbReference type="InterPro" id="IPR050188">
    <property type="entry name" value="RluA_PseudoU_synthase"/>
</dbReference>
<comment type="function">
    <text evidence="6">Pseudouridylate synthase responsible for the pseudouridine-2819 formation in mitochondrial 21S rRNA. May modulate the efficiency or the fidelity of the mitochondrial translation machinery.</text>
</comment>
<dbReference type="Pfam" id="PF00849">
    <property type="entry name" value="PseudoU_synth_2"/>
    <property type="match status" value="1"/>
</dbReference>
<organism evidence="13 14">
    <name type="scientific">Gymnopilus junonius</name>
    <name type="common">Spectacular rustgill mushroom</name>
    <name type="synonym">Gymnopilus spectabilis subsp. junonius</name>
    <dbReference type="NCBI Taxonomy" id="109634"/>
    <lineage>
        <taxon>Eukaryota</taxon>
        <taxon>Fungi</taxon>
        <taxon>Dikarya</taxon>
        <taxon>Basidiomycota</taxon>
        <taxon>Agaricomycotina</taxon>
        <taxon>Agaricomycetes</taxon>
        <taxon>Agaricomycetidae</taxon>
        <taxon>Agaricales</taxon>
        <taxon>Agaricineae</taxon>
        <taxon>Hymenogastraceae</taxon>
        <taxon>Gymnopilus</taxon>
    </lineage>
</organism>
<comment type="caution">
    <text evidence="13">The sequence shown here is derived from an EMBL/GenBank/DDBJ whole genome shotgun (WGS) entry which is preliminary data.</text>
</comment>
<evidence type="ECO:0000256" key="8">
    <source>
        <dbReference type="ARBA" id="ARBA00040626"/>
    </source>
</evidence>
<dbReference type="EMBL" id="JADNYJ010000025">
    <property type="protein sequence ID" value="KAF8904675.1"/>
    <property type="molecule type" value="Genomic_DNA"/>
</dbReference>
<dbReference type="CDD" id="cd02869">
    <property type="entry name" value="PseudoU_synth_RluA_like"/>
    <property type="match status" value="1"/>
</dbReference>
<dbReference type="OrthoDB" id="428658at2759"/>
<dbReference type="PANTHER" id="PTHR21600">
    <property type="entry name" value="MITOCHONDRIAL RNA PSEUDOURIDINE SYNTHASE"/>
    <property type="match status" value="1"/>
</dbReference>
<dbReference type="SUPFAM" id="SSF55120">
    <property type="entry name" value="Pseudouridine synthase"/>
    <property type="match status" value="1"/>
</dbReference>
<dbReference type="GO" id="GO:0005739">
    <property type="term" value="C:mitochondrion"/>
    <property type="evidence" value="ECO:0007669"/>
    <property type="project" value="UniProtKB-SubCell"/>
</dbReference>
<comment type="catalytic activity">
    <reaction evidence="5">
        <text>uridine(2819) in 21S rRNA = pseudouridine(2819) in 21S rRNA</text>
        <dbReference type="Rhea" id="RHEA:42556"/>
        <dbReference type="Rhea" id="RHEA-COMP:10113"/>
        <dbReference type="Rhea" id="RHEA-COMP:10114"/>
        <dbReference type="ChEBI" id="CHEBI:65314"/>
        <dbReference type="ChEBI" id="CHEBI:65315"/>
        <dbReference type="EC" id="5.4.99.43"/>
    </reaction>
</comment>
<dbReference type="AlphaFoldDB" id="A0A9P5TPC8"/>
<accession>A0A9P5TPC8</accession>
<dbReference type="PANTHER" id="PTHR21600:SF81">
    <property type="entry name" value="21S RRNA PSEUDOURIDINE(2819) SYNTHASE"/>
    <property type="match status" value="1"/>
</dbReference>
<proteinExistence type="inferred from homology"/>
<evidence type="ECO:0000256" key="7">
    <source>
        <dbReference type="ARBA" id="ARBA00038947"/>
    </source>
</evidence>
<protein>
    <recommendedName>
        <fullName evidence="8">21S rRNA pseudouridine(2819) synthase</fullName>
        <ecNumber evidence="7">5.4.99.43</ecNumber>
    </recommendedName>
    <alternativeName>
        <fullName evidence="10">Pseudouridine synthase 5</fullName>
    </alternativeName>
    <alternativeName>
        <fullName evidence="9">Pseudouridylate synthase PUS5</fullName>
    </alternativeName>
    <alternativeName>
        <fullName evidence="11">Uracil hydrolyase PUS5</fullName>
    </alternativeName>
</protein>
<dbReference type="GO" id="GO:0160143">
    <property type="term" value="F:21S rRNA pseudouridine(2819) synthase activity"/>
    <property type="evidence" value="ECO:0007669"/>
    <property type="project" value="UniProtKB-EC"/>
</dbReference>
<name>A0A9P5TPC8_GYMJU</name>
<dbReference type="GO" id="GO:0003723">
    <property type="term" value="F:RNA binding"/>
    <property type="evidence" value="ECO:0007669"/>
    <property type="project" value="InterPro"/>
</dbReference>
<evidence type="ECO:0000313" key="14">
    <source>
        <dbReference type="Proteomes" id="UP000724874"/>
    </source>
</evidence>
<evidence type="ECO:0000256" key="3">
    <source>
        <dbReference type="ARBA" id="ARBA00023128"/>
    </source>
</evidence>
<evidence type="ECO:0000256" key="4">
    <source>
        <dbReference type="ARBA" id="ARBA00023235"/>
    </source>
</evidence>
<comment type="subcellular location">
    <subcellularLocation>
        <location evidence="1">Mitochondrion</location>
    </subcellularLocation>
</comment>
<evidence type="ECO:0000256" key="10">
    <source>
        <dbReference type="ARBA" id="ARBA00041978"/>
    </source>
</evidence>
<comment type="similarity">
    <text evidence="2">Belongs to the pseudouridine synthase RluA family.</text>
</comment>
<evidence type="ECO:0000256" key="11">
    <source>
        <dbReference type="ARBA" id="ARBA00042700"/>
    </source>
</evidence>
<evidence type="ECO:0000256" key="6">
    <source>
        <dbReference type="ARBA" id="ARBA00037513"/>
    </source>
</evidence>
<reference evidence="13" key="1">
    <citation type="submission" date="2020-11" db="EMBL/GenBank/DDBJ databases">
        <authorList>
            <consortium name="DOE Joint Genome Institute"/>
            <person name="Ahrendt S."/>
            <person name="Riley R."/>
            <person name="Andreopoulos W."/>
            <person name="LaButti K."/>
            <person name="Pangilinan J."/>
            <person name="Ruiz-duenas F.J."/>
            <person name="Barrasa J.M."/>
            <person name="Sanchez-Garcia M."/>
            <person name="Camarero S."/>
            <person name="Miyauchi S."/>
            <person name="Serrano A."/>
            <person name="Linde D."/>
            <person name="Babiker R."/>
            <person name="Drula E."/>
            <person name="Ayuso-Fernandez I."/>
            <person name="Pacheco R."/>
            <person name="Padilla G."/>
            <person name="Ferreira P."/>
            <person name="Barriuso J."/>
            <person name="Kellner H."/>
            <person name="Castanera R."/>
            <person name="Alfaro M."/>
            <person name="Ramirez L."/>
            <person name="Pisabarro A.G."/>
            <person name="Kuo A."/>
            <person name="Tritt A."/>
            <person name="Lipzen A."/>
            <person name="He G."/>
            <person name="Yan M."/>
            <person name="Ng V."/>
            <person name="Cullen D."/>
            <person name="Martin F."/>
            <person name="Rosso M.-N."/>
            <person name="Henrissat B."/>
            <person name="Hibbett D."/>
            <person name="Martinez A.T."/>
            <person name="Grigoriev I.V."/>
        </authorList>
    </citation>
    <scope>NUCLEOTIDE SEQUENCE</scope>
    <source>
        <strain evidence="13">AH 44721</strain>
    </source>
</reference>